<name>A0ABM1TKK4_LIMPO</name>
<evidence type="ECO:0000313" key="1">
    <source>
        <dbReference type="Proteomes" id="UP000694941"/>
    </source>
</evidence>
<proteinExistence type="predicted"/>
<dbReference type="PANTHER" id="PTHR14187:SF46">
    <property type="entry name" value="HEAT SHOCK 70 KDA PROTEIN 12A"/>
    <property type="match status" value="1"/>
</dbReference>
<accession>A0ABM1TKK4</accession>
<keyword evidence="1" id="KW-1185">Reference proteome</keyword>
<gene>
    <name evidence="2" type="primary">LOC106472095</name>
</gene>
<dbReference type="Gene3D" id="3.90.640.10">
    <property type="entry name" value="Actin, Chain A, domain 4"/>
    <property type="match status" value="1"/>
</dbReference>
<dbReference type="InterPro" id="IPR043129">
    <property type="entry name" value="ATPase_NBD"/>
</dbReference>
<organism evidence="1 2">
    <name type="scientific">Limulus polyphemus</name>
    <name type="common">Atlantic horseshoe crab</name>
    <dbReference type="NCBI Taxonomy" id="6850"/>
    <lineage>
        <taxon>Eukaryota</taxon>
        <taxon>Metazoa</taxon>
        <taxon>Ecdysozoa</taxon>
        <taxon>Arthropoda</taxon>
        <taxon>Chelicerata</taxon>
        <taxon>Merostomata</taxon>
        <taxon>Xiphosura</taxon>
        <taxon>Limulidae</taxon>
        <taxon>Limulus</taxon>
    </lineage>
</organism>
<dbReference type="SUPFAM" id="SSF53067">
    <property type="entry name" value="Actin-like ATPase domain"/>
    <property type="match status" value="2"/>
</dbReference>
<dbReference type="GeneID" id="106472095"/>
<reference evidence="2" key="1">
    <citation type="submission" date="2025-08" db="UniProtKB">
        <authorList>
            <consortium name="RefSeq"/>
        </authorList>
    </citation>
    <scope>IDENTIFICATION</scope>
    <source>
        <tissue evidence="2">Muscle</tissue>
    </source>
</reference>
<sequence length="592" mass="66268">MMRKWEGGDPGVPNQKTPTTLLLTPSGEFHSFGFTARDFYHDLDGEESKRWLYFEKFKMTLHNNENLSRDTPIKAANGKTLPAVRVFAHALQYFKTHALQELSDQTATDIVNEDIRWVVTVPAIWRQPAKQFMRTAAYEAGIGSADNPDQLLIALEPEAASIYCRKLRMHQLVPEAPSPRRLSMRQEEPVEIISDPAVIECADPKTHIIPDAPRNSFCGNPATCTRYMVVDCGGGTVDITVHELMNQQGSLKELFKATGGPYGSVGVDQEFENLLNSIFGADFIEQYKLKRPAGYVDLMIAFEARKRNASPFKNNPLNISLPFSFIDYYKKCKNNSVESAIKKYGQKNVKWSSQGMLRLEPSAMFSLFQTTVHMIKQHIANILNNTTVGRIDYIFLVGGFAESQFVQKEIRDAFSPYLKVVIPQGVSLAIVKGAVLFGLDPTIVNVRRSRMTYGVGVLNRFIHGVHPPEKLIVKDGVEWCTDVFDKFVVSDQSVGLGDIVLRSYTPAKAGQACSIIHIYCSELDDVHFITDPGVMRCGSLTLDLSDSKYLSNVPRRREIQTRMVFGDTEIKVTALDVVTGTCVKADIDFLNN</sequence>
<dbReference type="RefSeq" id="XP_022256410.1">
    <property type="nucleotide sequence ID" value="XM_022400702.1"/>
</dbReference>
<protein>
    <submittedName>
        <fullName evidence="2">Heat shock 70 kDa protein 12A-like isoform X1</fullName>
    </submittedName>
</protein>
<dbReference type="Proteomes" id="UP000694941">
    <property type="component" value="Unplaced"/>
</dbReference>
<evidence type="ECO:0000313" key="2">
    <source>
        <dbReference type="RefSeq" id="XP_022256410.1"/>
    </source>
</evidence>
<dbReference type="Gene3D" id="3.30.420.40">
    <property type="match status" value="2"/>
</dbReference>
<dbReference type="PANTHER" id="PTHR14187">
    <property type="entry name" value="ALPHA KINASE/ELONGATION FACTOR 2 KINASE"/>
    <property type="match status" value="1"/>
</dbReference>